<accession>A0A3N4ZB41</accession>
<feature type="transmembrane region" description="Helical" evidence="5">
    <location>
        <begin position="21"/>
        <end position="43"/>
    </location>
</feature>
<feature type="transmembrane region" description="Helical" evidence="5">
    <location>
        <begin position="116"/>
        <end position="137"/>
    </location>
</feature>
<evidence type="ECO:0000256" key="1">
    <source>
        <dbReference type="ARBA" id="ARBA00022475"/>
    </source>
</evidence>
<dbReference type="Proteomes" id="UP000280501">
    <property type="component" value="Unassembled WGS sequence"/>
</dbReference>
<dbReference type="HAMAP" id="MF_01600">
    <property type="entry name" value="UPF0182"/>
    <property type="match status" value="1"/>
</dbReference>
<evidence type="ECO:0000256" key="4">
    <source>
        <dbReference type="ARBA" id="ARBA00023136"/>
    </source>
</evidence>
<evidence type="ECO:0000256" key="5">
    <source>
        <dbReference type="HAMAP-Rule" id="MF_01600"/>
    </source>
</evidence>
<evidence type="ECO:0000256" key="6">
    <source>
        <dbReference type="SAM" id="MobiDB-lite"/>
    </source>
</evidence>
<keyword evidence="1 5" id="KW-1003">Cell membrane</keyword>
<dbReference type="AlphaFoldDB" id="A0A3N4ZB41"/>
<keyword evidence="4 5" id="KW-0472">Membrane</keyword>
<evidence type="ECO:0000313" key="8">
    <source>
        <dbReference type="Proteomes" id="UP000280501"/>
    </source>
</evidence>
<dbReference type="EMBL" id="RKQZ01000001">
    <property type="protein sequence ID" value="RPF22662.1"/>
    <property type="molecule type" value="Genomic_DNA"/>
</dbReference>
<evidence type="ECO:0000256" key="3">
    <source>
        <dbReference type="ARBA" id="ARBA00022989"/>
    </source>
</evidence>
<keyword evidence="8" id="KW-1185">Reference proteome</keyword>
<protein>
    <recommendedName>
        <fullName evidence="5">UPF0182 protein EDD34_3333</fullName>
    </recommendedName>
</protein>
<dbReference type="InterPro" id="IPR005372">
    <property type="entry name" value="UPF0182"/>
</dbReference>
<comment type="caution">
    <text evidence="7">The sequence shown here is derived from an EMBL/GenBank/DDBJ whole genome shotgun (WGS) entry which is preliminary data.</text>
</comment>
<dbReference type="OrthoDB" id="9763654at2"/>
<evidence type="ECO:0000313" key="7">
    <source>
        <dbReference type="EMBL" id="RPF22662.1"/>
    </source>
</evidence>
<feature type="transmembrane region" description="Helical" evidence="5">
    <location>
        <begin position="260"/>
        <end position="281"/>
    </location>
</feature>
<comment type="similarity">
    <text evidence="5">Belongs to the UPF0182 family.</text>
</comment>
<proteinExistence type="inferred from homology"/>
<organism evidence="7 8">
    <name type="scientific">Myceligenerans xiligouense</name>
    <dbReference type="NCBI Taxonomy" id="253184"/>
    <lineage>
        <taxon>Bacteria</taxon>
        <taxon>Bacillati</taxon>
        <taxon>Actinomycetota</taxon>
        <taxon>Actinomycetes</taxon>
        <taxon>Micrococcales</taxon>
        <taxon>Promicromonosporaceae</taxon>
        <taxon>Myceligenerans</taxon>
    </lineage>
</organism>
<comment type="subcellular location">
    <subcellularLocation>
        <location evidence="5">Cell membrane</location>
        <topology evidence="5">Multi-pass membrane protein</topology>
    </subcellularLocation>
</comment>
<feature type="region of interest" description="Disordered" evidence="6">
    <location>
        <begin position="897"/>
        <end position="957"/>
    </location>
</feature>
<feature type="transmembrane region" description="Helical" evidence="5">
    <location>
        <begin position="288"/>
        <end position="307"/>
    </location>
</feature>
<dbReference type="PANTHER" id="PTHR39344">
    <property type="entry name" value="UPF0182 PROTEIN SLL1060"/>
    <property type="match status" value="1"/>
</dbReference>
<keyword evidence="3 5" id="KW-1133">Transmembrane helix</keyword>
<dbReference type="RefSeq" id="WP_123815543.1">
    <property type="nucleotide sequence ID" value="NZ_RKQZ01000001.1"/>
</dbReference>
<dbReference type="Pfam" id="PF03699">
    <property type="entry name" value="UPF0182"/>
    <property type="match status" value="1"/>
</dbReference>
<feature type="compositionally biased region" description="Acidic residues" evidence="6">
    <location>
        <begin position="906"/>
        <end position="948"/>
    </location>
</feature>
<gene>
    <name evidence="7" type="ORF">EDD34_3333</name>
</gene>
<feature type="transmembrane region" description="Helical" evidence="5">
    <location>
        <begin position="63"/>
        <end position="88"/>
    </location>
</feature>
<feature type="transmembrane region" description="Helical" evidence="5">
    <location>
        <begin position="173"/>
        <end position="195"/>
    </location>
</feature>
<sequence length="1006" mass="109095">MSFAVPRPRQGGAPPARRRSPLGAAIVAVAVVVVALLLMAQFWTEILWFEQLGFSQVIWTEWITRGLLFVAGFLVMGGAVFASFAVAYRSRPMYVPSAEQATLEQYREAIEPLRKVVTFAAPVLVGFFAGIAASAQWQTVLMALNSEMFGETDPQFGLDLSFYVFLLPALRSIVGFLMAVVIISGIAGVVTHYLYGGLRIGPSQGNIPRTTNAARIHIAVLGTVLMLLFAANYWFDRYSILNSAGNRFDGASYADVNSVIPAKGILAVVALLVAVLFLATVFRGNWQLPAIGVGLMVVSAIVIGGIYPSIVQRFQVTPNAQELEQPYIQRNIDATLTAFDIEDVETQNYNATTEAEEGALRADANTTASIRLLDPEIVSPSFRQLQQNKQYYNFSDSLSVDRYEIDGESRDTVIAVRELNQDGLGADQRNWVNDHTVYTHGYGVVAAYGNQLGPGGQPAFFEGGIPSEGAITELEGDYEPRIYFSPSTANYSVVGKPDDGSEPWELDYPADDADGGDQVKTTFEGDGGPSIGSFGSKLLYALKFGEEQLLLSDRVTEESQILYDRDPQQRVAKVAPWLTLDNRVYPAVVDGRVKWIVDAYTTTNQYPYSAFTQMQEATTDTLTLQQEGAPVNLPAEVNYIRNSVKATVDAYDGSVDLYAWEPEDPVLKTWENVFPGSVQPLEDISGELMSHMRYPEDLFKVQRSLLTEYHVTDASDFFSGNDFWNNPEDPTSDATVSPLQPPYYLTLQMPGQEESAFSLTSTFIPGGNTPRQVLTGFLAADADAGSTEGEKDEDYGTLRLLELPRDTTVPGPGQVQNIFNSDPVAGEQLRILEQGRSTVLLGNQLTLPVGGGLVYVQPVYIQSAAGTSIPLLHKVMVAFGDEVGYADTLTEALDQVFGGDSGAEAGDADGSTEGEAPEAPVDGEEPVVPEDPTGTEEPAEEPTEEPGEEPAVPTGDLEEALQRAADAIQAAERAQQDGDWTAYGEAQDDLQQAIEDAIAAEQAAAE</sequence>
<feature type="transmembrane region" description="Helical" evidence="5">
    <location>
        <begin position="216"/>
        <end position="235"/>
    </location>
</feature>
<dbReference type="GO" id="GO:0005576">
    <property type="term" value="C:extracellular region"/>
    <property type="evidence" value="ECO:0007669"/>
    <property type="project" value="TreeGrafter"/>
</dbReference>
<dbReference type="GO" id="GO:0005886">
    <property type="term" value="C:plasma membrane"/>
    <property type="evidence" value="ECO:0007669"/>
    <property type="project" value="UniProtKB-SubCell"/>
</dbReference>
<name>A0A3N4ZB41_9MICO</name>
<keyword evidence="2 5" id="KW-0812">Transmembrane</keyword>
<dbReference type="PANTHER" id="PTHR39344:SF1">
    <property type="entry name" value="UPF0182 PROTEIN SLL1060"/>
    <property type="match status" value="1"/>
</dbReference>
<reference evidence="7 8" key="1">
    <citation type="submission" date="2018-11" db="EMBL/GenBank/DDBJ databases">
        <title>Sequencing the genomes of 1000 actinobacteria strains.</title>
        <authorList>
            <person name="Klenk H.-P."/>
        </authorList>
    </citation>
    <scope>NUCLEOTIDE SEQUENCE [LARGE SCALE GENOMIC DNA]</scope>
    <source>
        <strain evidence="7 8">DSM 15700</strain>
    </source>
</reference>
<evidence type="ECO:0000256" key="2">
    <source>
        <dbReference type="ARBA" id="ARBA00022692"/>
    </source>
</evidence>